<evidence type="ECO:0000313" key="1">
    <source>
        <dbReference type="EMBL" id="KAA0197815.1"/>
    </source>
</evidence>
<reference evidence="1" key="1">
    <citation type="submission" date="2019-05" db="EMBL/GenBank/DDBJ databases">
        <title>Annotation for the trematode Fasciolopsis buski.</title>
        <authorList>
            <person name="Choi Y.-J."/>
        </authorList>
    </citation>
    <scope>NUCLEOTIDE SEQUENCE</scope>
    <source>
        <strain evidence="1">HT</strain>
        <tissue evidence="1">Whole worm</tissue>
    </source>
</reference>
<protein>
    <submittedName>
        <fullName evidence="1">Uncharacterized protein</fullName>
    </submittedName>
</protein>
<keyword evidence="2" id="KW-1185">Reference proteome</keyword>
<organism evidence="1 2">
    <name type="scientific">Fasciolopsis buskii</name>
    <dbReference type="NCBI Taxonomy" id="27845"/>
    <lineage>
        <taxon>Eukaryota</taxon>
        <taxon>Metazoa</taxon>
        <taxon>Spiralia</taxon>
        <taxon>Lophotrochozoa</taxon>
        <taxon>Platyhelminthes</taxon>
        <taxon>Trematoda</taxon>
        <taxon>Digenea</taxon>
        <taxon>Plagiorchiida</taxon>
        <taxon>Echinostomata</taxon>
        <taxon>Echinostomatoidea</taxon>
        <taxon>Fasciolidae</taxon>
        <taxon>Fasciolopsis</taxon>
    </lineage>
</organism>
<name>A0A8E0S0C3_9TREM</name>
<evidence type="ECO:0000313" key="2">
    <source>
        <dbReference type="Proteomes" id="UP000728185"/>
    </source>
</evidence>
<dbReference type="Proteomes" id="UP000728185">
    <property type="component" value="Unassembled WGS sequence"/>
</dbReference>
<gene>
    <name evidence="1" type="ORF">FBUS_06660</name>
</gene>
<dbReference type="OrthoDB" id="6241472at2759"/>
<proteinExistence type="predicted"/>
<comment type="caution">
    <text evidence="1">The sequence shown here is derived from an EMBL/GenBank/DDBJ whole genome shotgun (WGS) entry which is preliminary data.</text>
</comment>
<dbReference type="EMBL" id="LUCM01002130">
    <property type="protein sequence ID" value="KAA0197815.1"/>
    <property type="molecule type" value="Genomic_DNA"/>
</dbReference>
<accession>A0A8E0S0C3</accession>
<sequence>MWKRGLIAIDPCRRTESVSTVTSMVHRNAVSLHQHVAVEMIVADFPVMVCCTPAIYRPVRYKRNRLVRGLCHSQSPYNVVSVLPRLSHSRLTLGQICFSFPAMYSNSVL</sequence>
<dbReference type="AlphaFoldDB" id="A0A8E0S0C3"/>